<proteinExistence type="predicted"/>
<evidence type="ECO:0000313" key="3">
    <source>
        <dbReference type="Proteomes" id="UP000664781"/>
    </source>
</evidence>
<dbReference type="InterPro" id="IPR029046">
    <property type="entry name" value="LolA/LolB/LppX"/>
</dbReference>
<organism evidence="2 3">
    <name type="scientific">Streptomyces triculaminicus</name>
    <dbReference type="NCBI Taxonomy" id="2816232"/>
    <lineage>
        <taxon>Bacteria</taxon>
        <taxon>Bacillati</taxon>
        <taxon>Actinomycetota</taxon>
        <taxon>Actinomycetes</taxon>
        <taxon>Kitasatosporales</taxon>
        <taxon>Streptomycetaceae</taxon>
        <taxon>Streptomyces</taxon>
    </lineage>
</organism>
<reference evidence="2" key="1">
    <citation type="submission" date="2021-03" db="EMBL/GenBank/DDBJ databases">
        <title>Streptomyces strains.</title>
        <authorList>
            <person name="Lund M.B."/>
            <person name="Toerring T."/>
        </authorList>
    </citation>
    <scope>NUCLEOTIDE SEQUENCE</scope>
    <source>
        <strain evidence="2">JCM 4242</strain>
    </source>
</reference>
<evidence type="ECO:0000256" key="1">
    <source>
        <dbReference type="SAM" id="SignalP"/>
    </source>
</evidence>
<dbReference type="PROSITE" id="PS51257">
    <property type="entry name" value="PROKAR_LIPOPROTEIN"/>
    <property type="match status" value="1"/>
</dbReference>
<feature type="chain" id="PRO_5038126736" description="Lipoprotein" evidence="1">
    <location>
        <begin position="25"/>
        <end position="265"/>
    </location>
</feature>
<dbReference type="AlphaFoldDB" id="A0A939FPV6"/>
<gene>
    <name evidence="2" type="ORF">J1792_21170</name>
</gene>
<keyword evidence="3" id="KW-1185">Reference proteome</keyword>
<keyword evidence="1" id="KW-0732">Signal</keyword>
<dbReference type="Proteomes" id="UP000664781">
    <property type="component" value="Unassembled WGS sequence"/>
</dbReference>
<dbReference type="SUPFAM" id="SSF89392">
    <property type="entry name" value="Prokaryotic lipoproteins and lipoprotein localization factors"/>
    <property type="match status" value="1"/>
</dbReference>
<feature type="signal peptide" evidence="1">
    <location>
        <begin position="1"/>
        <end position="24"/>
    </location>
</feature>
<accession>A0A939FPV6</accession>
<sequence length="265" mass="29092">MKAIRSCVTAATGAALVLSLTACGGTDEGGEHTPHAALKATALKTTQQNSYRTKRWTEGFGQEPSSREELAFQRKPELDEVKHWNRSGPASASRTLRTSDAFYVMEKADAPGDKWVKMDNDPPAGARRPVDPEIKKRSEGHLPNMIGSLATAKNLEKAGEETVNGRPTTHFKGTVVPLEMEEYKGDVMSEAVRDHFASDRKMNHQVKAEIDLWIGEDDLVVKAQEVARTSEGEIRTVEEYSGYGADPKITIPRGDDVVPFVPSSR</sequence>
<evidence type="ECO:0008006" key="4">
    <source>
        <dbReference type="Google" id="ProtNLM"/>
    </source>
</evidence>
<dbReference type="RefSeq" id="WP_207247989.1">
    <property type="nucleotide sequence ID" value="NZ_JAFMOF010000003.1"/>
</dbReference>
<protein>
    <recommendedName>
        <fullName evidence="4">Lipoprotein</fullName>
    </recommendedName>
</protein>
<evidence type="ECO:0000313" key="2">
    <source>
        <dbReference type="EMBL" id="MBO0655202.1"/>
    </source>
</evidence>
<dbReference type="Gene3D" id="2.50.20.20">
    <property type="match status" value="1"/>
</dbReference>
<name>A0A939FPV6_9ACTN</name>
<dbReference type="EMBL" id="JAFMOF010000003">
    <property type="protein sequence ID" value="MBO0655202.1"/>
    <property type="molecule type" value="Genomic_DNA"/>
</dbReference>
<comment type="caution">
    <text evidence="2">The sequence shown here is derived from an EMBL/GenBank/DDBJ whole genome shotgun (WGS) entry which is preliminary data.</text>
</comment>